<dbReference type="InterPro" id="IPR043504">
    <property type="entry name" value="Peptidase_S1_PA_chymotrypsin"/>
</dbReference>
<dbReference type="InterPro" id="IPR018114">
    <property type="entry name" value="TRYPSIN_HIS"/>
</dbReference>
<dbReference type="EC" id="3.4.21.-" evidence="6"/>
<evidence type="ECO:0000256" key="5">
    <source>
        <dbReference type="ARBA" id="ARBA00022825"/>
    </source>
</evidence>
<dbReference type="SUPFAM" id="SSF50370">
    <property type="entry name" value="Ricin B-like lectins"/>
    <property type="match status" value="1"/>
</dbReference>
<organism evidence="9 10">
    <name type="scientific">Aquimarina addita</name>
    <dbReference type="NCBI Taxonomy" id="870485"/>
    <lineage>
        <taxon>Bacteria</taxon>
        <taxon>Pseudomonadati</taxon>
        <taxon>Bacteroidota</taxon>
        <taxon>Flavobacteriia</taxon>
        <taxon>Flavobacteriales</taxon>
        <taxon>Flavobacteriaceae</taxon>
        <taxon>Aquimarina</taxon>
    </lineage>
</organism>
<dbReference type="PANTHER" id="PTHR36234:SF5">
    <property type="entry name" value="LYSYL ENDOPEPTIDASE"/>
    <property type="match status" value="1"/>
</dbReference>
<evidence type="ECO:0000313" key="9">
    <source>
        <dbReference type="EMBL" id="GAA3512466.1"/>
    </source>
</evidence>
<feature type="compositionally biased region" description="Polar residues" evidence="7">
    <location>
        <begin position="290"/>
        <end position="307"/>
    </location>
</feature>
<keyword evidence="10" id="KW-1185">Reference proteome</keyword>
<dbReference type="InterPro" id="IPR035992">
    <property type="entry name" value="Ricin_B-like_lectins"/>
</dbReference>
<gene>
    <name evidence="9" type="ORF">GCM10022393_27780</name>
</gene>
<reference evidence="10" key="1">
    <citation type="journal article" date="2019" name="Int. J. Syst. Evol. Microbiol.">
        <title>The Global Catalogue of Microorganisms (GCM) 10K type strain sequencing project: providing services to taxonomists for standard genome sequencing and annotation.</title>
        <authorList>
            <consortium name="The Broad Institute Genomics Platform"/>
            <consortium name="The Broad Institute Genome Sequencing Center for Infectious Disease"/>
            <person name="Wu L."/>
            <person name="Ma J."/>
        </authorList>
    </citation>
    <scope>NUCLEOTIDE SEQUENCE [LARGE SCALE GENOMIC DNA]</scope>
    <source>
        <strain evidence="10">JCM 17106</strain>
    </source>
</reference>
<comment type="similarity">
    <text evidence="1 6">Belongs to the peptidase S1B family.</text>
</comment>
<protein>
    <recommendedName>
        <fullName evidence="6">Serine protease</fullName>
        <ecNumber evidence="6">3.4.21.-</ecNumber>
    </recommendedName>
</protein>
<dbReference type="PROSITE" id="PS50231">
    <property type="entry name" value="RICIN_B_LECTIN"/>
    <property type="match status" value="1"/>
</dbReference>
<evidence type="ECO:0000256" key="2">
    <source>
        <dbReference type="ARBA" id="ARBA00022670"/>
    </source>
</evidence>
<evidence type="ECO:0000313" key="10">
    <source>
        <dbReference type="Proteomes" id="UP001500459"/>
    </source>
</evidence>
<dbReference type="Gene3D" id="2.40.10.10">
    <property type="entry name" value="Trypsin-like serine proteases"/>
    <property type="match status" value="2"/>
</dbReference>
<keyword evidence="5 6" id="KW-0720">Serine protease</keyword>
<dbReference type="InterPro" id="IPR009003">
    <property type="entry name" value="Peptidase_S1_PA"/>
</dbReference>
<evidence type="ECO:0000256" key="3">
    <source>
        <dbReference type="ARBA" id="ARBA00022729"/>
    </source>
</evidence>
<dbReference type="PRINTS" id="PR00839">
    <property type="entry name" value="V8PROTEASE"/>
</dbReference>
<dbReference type="InterPro" id="IPR008256">
    <property type="entry name" value="Peptidase_S1B"/>
</dbReference>
<dbReference type="Pfam" id="PF13365">
    <property type="entry name" value="Trypsin_2"/>
    <property type="match status" value="1"/>
</dbReference>
<dbReference type="Pfam" id="PF18962">
    <property type="entry name" value="Por_Secre_tail"/>
    <property type="match status" value="1"/>
</dbReference>
<dbReference type="NCBIfam" id="TIGR04183">
    <property type="entry name" value="Por_Secre_tail"/>
    <property type="match status" value="1"/>
</dbReference>
<keyword evidence="2 6" id="KW-0645">Protease</keyword>
<dbReference type="InterPro" id="IPR026444">
    <property type="entry name" value="Secre_tail"/>
</dbReference>
<feature type="region of interest" description="Disordered" evidence="7">
    <location>
        <begin position="287"/>
        <end position="307"/>
    </location>
</feature>
<feature type="domain" description="Secretion system C-terminal sorting" evidence="8">
    <location>
        <begin position="544"/>
        <end position="617"/>
    </location>
</feature>
<comment type="caution">
    <text evidence="9">The sequence shown here is derived from an EMBL/GenBank/DDBJ whole genome shotgun (WGS) entry which is preliminary data.</text>
</comment>
<keyword evidence="3" id="KW-0732">Signal</keyword>
<dbReference type="RefSeq" id="WP_344928411.1">
    <property type="nucleotide sequence ID" value="NZ_BAABCW010000011.1"/>
</dbReference>
<evidence type="ECO:0000256" key="7">
    <source>
        <dbReference type="SAM" id="MobiDB-lite"/>
    </source>
</evidence>
<dbReference type="Gene3D" id="2.80.10.50">
    <property type="match status" value="1"/>
</dbReference>
<sequence length="618" mass="67402">MKYLDTNQSYSFIGYRFQKLVLFLIFLTLLSPFIGNAQDELERHYVKYDLVFQSEDNKLNTKSAEIISEKISEKNAEWLRLFFTDINLGEQSTLTITSTLDGHSQTLTGETIKNWQNSSAYFNGDEVTVSLQVVNDEKNVGFTIHKVGVGERAQQTKSQCGSTDDRVSSNDAAIGRIVPIGCTGWIIRNGKLVTAGHCADASRATIIEFNVPPSNSDRSIVHPGPEDQYPIGNFITPYAGTSITDWAVFTASSNSETGQTPIQAQRKSYNVTQATPGSTIRITGYGVDSGSDNQTQQTHTGPMTSTNSNYVYYQTDTEGGNSGSPIIDEATGNAVGVHAYGGCRSINGSNFGERATISAFWDAMDLDNPGTTTNLVQIVKRNASGYALDGNNGGADGQNLYLWSSDPGNVNQQWIEIDQGGGYYSYIKNGTNYAIDGGNGGSLRQNVYLWTYNANNYNQHWRKVNAGGGYVKLEKRNSSGFSINGGSNGANGQNVNLYTSSNPSQNLQWQIIPLSESADNSESVAGEIESINEEEVLAQNAVFIYPNPSDQVFSIKVGKEFDNAVATIYSYLGKKHGEIYLKEGDNEVKTSQFSLSSGMYLLRVNSQGAITTHNVIIK</sequence>
<proteinExistence type="inferred from homology"/>
<keyword evidence="4 6" id="KW-0378">Hydrolase</keyword>
<evidence type="ECO:0000256" key="6">
    <source>
        <dbReference type="RuleBase" id="RU004296"/>
    </source>
</evidence>
<dbReference type="PROSITE" id="PS00134">
    <property type="entry name" value="TRYPSIN_HIS"/>
    <property type="match status" value="1"/>
</dbReference>
<evidence type="ECO:0000256" key="1">
    <source>
        <dbReference type="ARBA" id="ARBA00008764"/>
    </source>
</evidence>
<accession>A0ABP6UNH2</accession>
<evidence type="ECO:0000256" key="4">
    <source>
        <dbReference type="ARBA" id="ARBA00022801"/>
    </source>
</evidence>
<dbReference type="SUPFAM" id="SSF50494">
    <property type="entry name" value="Trypsin-like serine proteases"/>
    <property type="match status" value="1"/>
</dbReference>
<dbReference type="Proteomes" id="UP001500459">
    <property type="component" value="Unassembled WGS sequence"/>
</dbReference>
<dbReference type="EMBL" id="BAABCW010000011">
    <property type="protein sequence ID" value="GAA3512466.1"/>
    <property type="molecule type" value="Genomic_DNA"/>
</dbReference>
<dbReference type="PANTHER" id="PTHR36234">
    <property type="entry name" value="LYSYL ENDOPEPTIDASE"/>
    <property type="match status" value="1"/>
</dbReference>
<evidence type="ECO:0000259" key="8">
    <source>
        <dbReference type="Pfam" id="PF18962"/>
    </source>
</evidence>
<name>A0ABP6UNH2_9FLAO</name>